<proteinExistence type="predicted"/>
<reference evidence="1 2" key="1">
    <citation type="submission" date="2016-04" db="EMBL/GenBank/DDBJ databases">
        <title>Evolutionary innovation and constraint leading to complex multicellularity in the Ascomycota.</title>
        <authorList>
            <person name="Cisse O."/>
            <person name="Nguyen A."/>
            <person name="Hewitt D.A."/>
            <person name="Jedd G."/>
            <person name="Stajich J.E."/>
        </authorList>
    </citation>
    <scope>NUCLEOTIDE SEQUENCE [LARGE SCALE GENOMIC DNA]</scope>
    <source>
        <strain evidence="1 2">DAH-3</strain>
    </source>
</reference>
<sequence>MLIICVEAGWNKLNEFYTKTDDSPAYATAVVLDPRWKWAYFKRMWIDHPEWIIQSKEQVHKFWAKKVSTMMPAITQVTIEQDKSNTSTNEFNLWVDRQMHDLSTGGESEYNIYCSEAILQTNAIPTGHQGLYFGG</sequence>
<dbReference type="AlphaFoldDB" id="A0A1U7LP88"/>
<gene>
    <name evidence="1" type="ORF">NEOLI_004941</name>
</gene>
<evidence type="ECO:0000313" key="2">
    <source>
        <dbReference type="Proteomes" id="UP000186594"/>
    </source>
</evidence>
<dbReference type="OrthoDB" id="3935139at2759"/>
<dbReference type="EMBL" id="LXFE01000787">
    <property type="protein sequence ID" value="OLL24464.1"/>
    <property type="molecule type" value="Genomic_DNA"/>
</dbReference>
<dbReference type="Proteomes" id="UP000186594">
    <property type="component" value="Unassembled WGS sequence"/>
</dbReference>
<evidence type="ECO:0000313" key="1">
    <source>
        <dbReference type="EMBL" id="OLL24464.1"/>
    </source>
</evidence>
<organism evidence="1 2">
    <name type="scientific">Neolecta irregularis (strain DAH-3)</name>
    <dbReference type="NCBI Taxonomy" id="1198029"/>
    <lineage>
        <taxon>Eukaryota</taxon>
        <taxon>Fungi</taxon>
        <taxon>Dikarya</taxon>
        <taxon>Ascomycota</taxon>
        <taxon>Taphrinomycotina</taxon>
        <taxon>Neolectales</taxon>
        <taxon>Neolectaceae</taxon>
        <taxon>Neolecta</taxon>
    </lineage>
</organism>
<comment type="caution">
    <text evidence="1">The sequence shown here is derived from an EMBL/GenBank/DDBJ whole genome shotgun (WGS) entry which is preliminary data.</text>
</comment>
<dbReference type="SUPFAM" id="SSF53098">
    <property type="entry name" value="Ribonuclease H-like"/>
    <property type="match status" value="1"/>
</dbReference>
<dbReference type="OMA" id="ICVEAGW"/>
<keyword evidence="2" id="KW-1185">Reference proteome</keyword>
<name>A0A1U7LP88_NEOID</name>
<dbReference type="InterPro" id="IPR012337">
    <property type="entry name" value="RNaseH-like_sf"/>
</dbReference>
<accession>A0A1U7LP88</accession>
<protein>
    <submittedName>
        <fullName evidence="1">Uncharacterized protein</fullName>
    </submittedName>
</protein>
<dbReference type="STRING" id="1198029.A0A1U7LP88"/>